<evidence type="ECO:0000313" key="4">
    <source>
        <dbReference type="Proteomes" id="UP000254263"/>
    </source>
</evidence>
<dbReference type="Proteomes" id="UP000254263">
    <property type="component" value="Unassembled WGS sequence"/>
</dbReference>
<dbReference type="EMBL" id="UGTF01000002">
    <property type="protein sequence ID" value="SUB88567.1"/>
    <property type="molecule type" value="Genomic_DNA"/>
</dbReference>
<proteinExistence type="predicted"/>
<gene>
    <name evidence="2" type="ORF">NCTC11632_00638</name>
    <name evidence="1" type="ORF">NCTC13100_00167</name>
</gene>
<protein>
    <recommendedName>
        <fullName evidence="5">DUF4248 domain-containing protein</fullName>
    </recommendedName>
</protein>
<evidence type="ECO:0008006" key="5">
    <source>
        <dbReference type="Google" id="ProtNLM"/>
    </source>
</evidence>
<organism evidence="1 4">
    <name type="scientific">Porphyromonas macacae</name>
    <dbReference type="NCBI Taxonomy" id="28115"/>
    <lineage>
        <taxon>Bacteria</taxon>
        <taxon>Pseudomonadati</taxon>
        <taxon>Bacteroidota</taxon>
        <taxon>Bacteroidia</taxon>
        <taxon>Bacteroidales</taxon>
        <taxon>Porphyromonadaceae</taxon>
        <taxon>Porphyromonas</taxon>
    </lineage>
</organism>
<evidence type="ECO:0000313" key="1">
    <source>
        <dbReference type="EMBL" id="SUB77053.1"/>
    </source>
</evidence>
<dbReference type="EMBL" id="UGTI01000001">
    <property type="protein sequence ID" value="SUB77053.1"/>
    <property type="molecule type" value="Genomic_DNA"/>
</dbReference>
<sequence length="93" mass="10866">MEKASNRQYGPERAMLEFRAYTFKELAGTYFPKHDPRQASRNLNNLIKSDSELHNVLRSHGWKPGRRLLTPLQVSVIGQYLGRPEEFFEIFGQ</sequence>
<dbReference type="InterPro" id="IPR025342">
    <property type="entry name" value="DUF4248"/>
</dbReference>
<name>A0A379DG83_9PORP</name>
<accession>A0A379DG83</accession>
<dbReference type="Proteomes" id="UP000254156">
    <property type="component" value="Unassembled WGS sequence"/>
</dbReference>
<dbReference type="AlphaFoldDB" id="A0A379DG83"/>
<dbReference type="RefSeq" id="WP_081612779.1">
    <property type="nucleotide sequence ID" value="NZ_JASBZX010000018.1"/>
</dbReference>
<evidence type="ECO:0000313" key="2">
    <source>
        <dbReference type="EMBL" id="SUB88567.1"/>
    </source>
</evidence>
<reference evidence="3 4" key="1">
    <citation type="submission" date="2018-06" db="EMBL/GenBank/DDBJ databases">
        <authorList>
            <consortium name="Pathogen Informatics"/>
            <person name="Doyle S."/>
        </authorList>
    </citation>
    <scope>NUCLEOTIDE SEQUENCE [LARGE SCALE GENOMIC DNA]</scope>
    <source>
        <strain evidence="2 3">NCTC11632</strain>
        <strain evidence="1 4">NCTC13100</strain>
    </source>
</reference>
<evidence type="ECO:0000313" key="3">
    <source>
        <dbReference type="Proteomes" id="UP000254156"/>
    </source>
</evidence>
<dbReference type="Pfam" id="PF14053">
    <property type="entry name" value="DUF4248"/>
    <property type="match status" value="1"/>
</dbReference>